<evidence type="ECO:0000256" key="1">
    <source>
        <dbReference type="SAM" id="SignalP"/>
    </source>
</evidence>
<keyword evidence="1" id="KW-0732">Signal</keyword>
<feature type="chain" id="PRO_5045754060" description="Adhesin domain-containing protein" evidence="1">
    <location>
        <begin position="21"/>
        <end position="206"/>
    </location>
</feature>
<reference evidence="2 3" key="1">
    <citation type="submission" date="2020-07" db="EMBL/GenBank/DDBJ databases">
        <title>Description of Kordia aestuariivivens sp. nov., isolated from a tidal flat.</title>
        <authorList>
            <person name="Park S."/>
            <person name="Yoon J.-H."/>
        </authorList>
    </citation>
    <scope>NUCLEOTIDE SEQUENCE [LARGE SCALE GENOMIC DNA]</scope>
    <source>
        <strain evidence="2 3">YSTF-M3</strain>
    </source>
</reference>
<keyword evidence="3" id="KW-1185">Reference proteome</keyword>
<accession>A0ABR7Q9F5</accession>
<comment type="caution">
    <text evidence="2">The sequence shown here is derived from an EMBL/GenBank/DDBJ whole genome shotgun (WGS) entry which is preliminary data.</text>
</comment>
<sequence>MQKSFYILFFLLYVNMNCFAQKVTQQTFSIHEIEEIRINTDKIFQLNIFSTNDNVIKIETKMEGEYFRDLNIITSTKNKQLQLSCELAEGFELPNDKLSAHKVFSVSMNIYIPKQLKVQLEGDATQIYVTGKYKKFLAMLISGNYTLENFHSEAKIQTKKGNIYYIKQKLPTFEKESDQQIVFYEKGKKIELKADNGKITYSSDKG</sequence>
<dbReference type="EMBL" id="JACGWS010000006">
    <property type="protein sequence ID" value="MBC8755192.1"/>
    <property type="molecule type" value="Genomic_DNA"/>
</dbReference>
<feature type="signal peptide" evidence="1">
    <location>
        <begin position="1"/>
        <end position="20"/>
    </location>
</feature>
<evidence type="ECO:0000313" key="3">
    <source>
        <dbReference type="Proteomes" id="UP000619238"/>
    </source>
</evidence>
<gene>
    <name evidence="2" type="ORF">H2O64_10945</name>
</gene>
<organism evidence="2 3">
    <name type="scientific">Kordia aestuariivivens</name>
    <dbReference type="NCBI Taxonomy" id="2759037"/>
    <lineage>
        <taxon>Bacteria</taxon>
        <taxon>Pseudomonadati</taxon>
        <taxon>Bacteroidota</taxon>
        <taxon>Flavobacteriia</taxon>
        <taxon>Flavobacteriales</taxon>
        <taxon>Flavobacteriaceae</taxon>
        <taxon>Kordia</taxon>
    </lineage>
</organism>
<dbReference type="RefSeq" id="WP_187562246.1">
    <property type="nucleotide sequence ID" value="NZ_JACGWS010000006.1"/>
</dbReference>
<name>A0ABR7Q9F5_9FLAO</name>
<evidence type="ECO:0008006" key="4">
    <source>
        <dbReference type="Google" id="ProtNLM"/>
    </source>
</evidence>
<proteinExistence type="predicted"/>
<dbReference type="Proteomes" id="UP000619238">
    <property type="component" value="Unassembled WGS sequence"/>
</dbReference>
<evidence type="ECO:0000313" key="2">
    <source>
        <dbReference type="EMBL" id="MBC8755192.1"/>
    </source>
</evidence>
<protein>
    <recommendedName>
        <fullName evidence="4">Adhesin domain-containing protein</fullName>
    </recommendedName>
</protein>